<keyword evidence="2" id="KW-1185">Reference proteome</keyword>
<protein>
    <recommendedName>
        <fullName evidence="3">LysM domain-containing protein</fullName>
    </recommendedName>
</protein>
<evidence type="ECO:0000313" key="1">
    <source>
        <dbReference type="EMBL" id="KAK4798133.1"/>
    </source>
</evidence>
<dbReference type="Gene3D" id="3.10.350.10">
    <property type="entry name" value="LysM domain"/>
    <property type="match status" value="1"/>
</dbReference>
<dbReference type="PANTHER" id="PTHR33648:SF33">
    <property type="entry name" value="PEPTIDOGLYCAN-BINDING LYSM DOMAIN PROTEIN"/>
    <property type="match status" value="1"/>
</dbReference>
<sequence length="188" mass="21265">MPISYLTVEEPFQLPPTLFYTHPNNLIRHSITWKKPQRHTPMIHDDDLLLIYARLYSLVSKKPRKLLINKPTDSSMAGASSSMVLAAQVSWYCTLLLALMLALSCCDPSDVVLLDHQEAPLYGQAGPEFYDTRSRRCDEIYVVGEGETLQTIGEKCGDPYIVEENPHIHDPDDVFPGLVIKITPLNKR</sequence>
<dbReference type="Proteomes" id="UP001346149">
    <property type="component" value="Unassembled WGS sequence"/>
</dbReference>
<gene>
    <name evidence="1" type="ORF">SAY86_030459</name>
</gene>
<evidence type="ECO:0000313" key="2">
    <source>
        <dbReference type="Proteomes" id="UP001346149"/>
    </source>
</evidence>
<dbReference type="InterPro" id="IPR036779">
    <property type="entry name" value="LysM_dom_sf"/>
</dbReference>
<dbReference type="InterPro" id="IPR018392">
    <property type="entry name" value="LysM"/>
</dbReference>
<comment type="caution">
    <text evidence="1">The sequence shown here is derived from an EMBL/GenBank/DDBJ whole genome shotgun (WGS) entry which is preliminary data.</text>
</comment>
<dbReference type="CDD" id="cd00118">
    <property type="entry name" value="LysM"/>
    <property type="match status" value="1"/>
</dbReference>
<accession>A0AAN7LXZ5</accession>
<organism evidence="1 2">
    <name type="scientific">Trapa natans</name>
    <name type="common">Water chestnut</name>
    <dbReference type="NCBI Taxonomy" id="22666"/>
    <lineage>
        <taxon>Eukaryota</taxon>
        <taxon>Viridiplantae</taxon>
        <taxon>Streptophyta</taxon>
        <taxon>Embryophyta</taxon>
        <taxon>Tracheophyta</taxon>
        <taxon>Spermatophyta</taxon>
        <taxon>Magnoliopsida</taxon>
        <taxon>eudicotyledons</taxon>
        <taxon>Gunneridae</taxon>
        <taxon>Pentapetalae</taxon>
        <taxon>rosids</taxon>
        <taxon>malvids</taxon>
        <taxon>Myrtales</taxon>
        <taxon>Lythraceae</taxon>
        <taxon>Trapa</taxon>
    </lineage>
</organism>
<dbReference type="EMBL" id="JAXQNO010000005">
    <property type="protein sequence ID" value="KAK4798133.1"/>
    <property type="molecule type" value="Genomic_DNA"/>
</dbReference>
<dbReference type="AlphaFoldDB" id="A0AAN7LXZ5"/>
<dbReference type="PANTHER" id="PTHR33648">
    <property type="entry name" value="EMBRYO SAC 1"/>
    <property type="match status" value="1"/>
</dbReference>
<proteinExistence type="predicted"/>
<evidence type="ECO:0008006" key="3">
    <source>
        <dbReference type="Google" id="ProtNLM"/>
    </source>
</evidence>
<reference evidence="1 2" key="1">
    <citation type="journal article" date="2023" name="Hortic Res">
        <title>Pangenome of water caltrop reveals structural variations and asymmetric subgenome divergence after allopolyploidization.</title>
        <authorList>
            <person name="Zhang X."/>
            <person name="Chen Y."/>
            <person name="Wang L."/>
            <person name="Yuan Y."/>
            <person name="Fang M."/>
            <person name="Shi L."/>
            <person name="Lu R."/>
            <person name="Comes H.P."/>
            <person name="Ma Y."/>
            <person name="Chen Y."/>
            <person name="Huang G."/>
            <person name="Zhou Y."/>
            <person name="Zheng Z."/>
            <person name="Qiu Y."/>
        </authorList>
    </citation>
    <scope>NUCLEOTIDE SEQUENCE [LARGE SCALE GENOMIC DNA]</scope>
    <source>
        <strain evidence="1">F231</strain>
    </source>
</reference>
<name>A0AAN7LXZ5_TRANT</name>